<sequence>MRRRVGLPAVLGAAAAVTGVAYLARASSGGSLLEWAVGAVMVLVAAAYGLALLDSRAPLMVADRHGVRLRRGRAWTGVAWPEVELVEHLPRRGLVRDGWILVARAHDDDLVVPLSLSTRLVDVAPAEVSVALDELADGLTEVVEIDPALAEEPADEPADEPLEDEVEAGEIGALDQDVTVEQEPEAGVVVADAPVVDPAGTHDGPEPTRPLPPPVRPVVASPTPSPLRESRPAVRAHVEGATARRLDLDEDPEATAVRLPEHVEPHRGSDPELEQLALDEPDQFVVEPAPDPVIGPQLAGARTRLGLTVDQLSERTRIRPHVIEALEVDDFAPCGGDFYARGHLRTLARILGVDAEPLLATYTERYADAPIDPRRVFAAELASARGGALRPTRGPSWSVLVAAVMAVVLVWSIARLVMDDGPSVQPQVRGINSSGGVNNDFASAAEPLPVVITAAGGGARVVARDGAGEIVFDGQLAFNQSQSFQAAPPVRISTTDGSLEVTLDGEERGAVGSTGQQAQQTYVVR</sequence>
<feature type="transmembrane region" description="Helical" evidence="2">
    <location>
        <begin position="36"/>
        <end position="53"/>
    </location>
</feature>
<reference evidence="4" key="1">
    <citation type="journal article" date="2019" name="Int. J. Syst. Evol. Microbiol.">
        <title>The Global Catalogue of Microorganisms (GCM) 10K type strain sequencing project: providing services to taxonomists for standard genome sequencing and annotation.</title>
        <authorList>
            <consortium name="The Broad Institute Genomics Platform"/>
            <consortium name="The Broad Institute Genome Sequencing Center for Infectious Disease"/>
            <person name="Wu L."/>
            <person name="Ma J."/>
        </authorList>
    </citation>
    <scope>NUCLEOTIDE SEQUENCE [LARGE SCALE GENOMIC DNA]</scope>
    <source>
        <strain evidence="4">JCM 18127</strain>
    </source>
</reference>
<accession>A0ABP8X1P8</accession>
<evidence type="ECO:0000256" key="2">
    <source>
        <dbReference type="SAM" id="Phobius"/>
    </source>
</evidence>
<organism evidence="3 4">
    <name type="scientific">Nocardioides nanhaiensis</name>
    <dbReference type="NCBI Taxonomy" id="1476871"/>
    <lineage>
        <taxon>Bacteria</taxon>
        <taxon>Bacillati</taxon>
        <taxon>Actinomycetota</taxon>
        <taxon>Actinomycetes</taxon>
        <taxon>Propionibacteriales</taxon>
        <taxon>Nocardioidaceae</taxon>
        <taxon>Nocardioides</taxon>
    </lineage>
</organism>
<dbReference type="Pfam" id="PF13413">
    <property type="entry name" value="HTH_25"/>
    <property type="match status" value="1"/>
</dbReference>
<dbReference type="Proteomes" id="UP001500621">
    <property type="component" value="Unassembled WGS sequence"/>
</dbReference>
<evidence type="ECO:0000256" key="1">
    <source>
        <dbReference type="SAM" id="MobiDB-lite"/>
    </source>
</evidence>
<dbReference type="PANTHER" id="PTHR34475:SF1">
    <property type="entry name" value="CYTOSKELETON PROTEIN RODZ"/>
    <property type="match status" value="1"/>
</dbReference>
<feature type="compositionally biased region" description="Pro residues" evidence="1">
    <location>
        <begin position="207"/>
        <end position="216"/>
    </location>
</feature>
<keyword evidence="2" id="KW-0812">Transmembrane</keyword>
<dbReference type="InterPro" id="IPR050400">
    <property type="entry name" value="Bact_Cytoskel_RodZ"/>
</dbReference>
<keyword evidence="4" id="KW-1185">Reference proteome</keyword>
<protein>
    <recommendedName>
        <fullName evidence="5">Helix-turn-helix domain-containing protein</fullName>
    </recommendedName>
</protein>
<evidence type="ECO:0000313" key="4">
    <source>
        <dbReference type="Proteomes" id="UP001500621"/>
    </source>
</evidence>
<keyword evidence="2" id="KW-1133">Transmembrane helix</keyword>
<comment type="caution">
    <text evidence="3">The sequence shown here is derived from an EMBL/GenBank/DDBJ whole genome shotgun (WGS) entry which is preliminary data.</text>
</comment>
<proteinExistence type="predicted"/>
<evidence type="ECO:0008006" key="5">
    <source>
        <dbReference type="Google" id="ProtNLM"/>
    </source>
</evidence>
<dbReference type="PANTHER" id="PTHR34475">
    <property type="match status" value="1"/>
</dbReference>
<feature type="compositionally biased region" description="Basic and acidic residues" evidence="1">
    <location>
        <begin position="228"/>
        <end position="240"/>
    </location>
</feature>
<evidence type="ECO:0000313" key="3">
    <source>
        <dbReference type="EMBL" id="GAA4698912.1"/>
    </source>
</evidence>
<dbReference type="Gene3D" id="1.10.260.40">
    <property type="entry name" value="lambda repressor-like DNA-binding domains"/>
    <property type="match status" value="1"/>
</dbReference>
<keyword evidence="2" id="KW-0472">Membrane</keyword>
<dbReference type="EMBL" id="BAABIM010000005">
    <property type="protein sequence ID" value="GAA4698912.1"/>
    <property type="molecule type" value="Genomic_DNA"/>
</dbReference>
<dbReference type="InterPro" id="IPR010982">
    <property type="entry name" value="Lambda_DNA-bd_dom_sf"/>
</dbReference>
<feature type="region of interest" description="Disordered" evidence="1">
    <location>
        <begin position="195"/>
        <end position="240"/>
    </location>
</feature>
<name>A0ABP8X1P8_9ACTN</name>
<gene>
    <name evidence="3" type="ORF">GCM10023226_41940</name>
</gene>